<evidence type="ECO:0000256" key="1">
    <source>
        <dbReference type="SAM" id="MobiDB-lite"/>
    </source>
</evidence>
<name>A0A371PWN7_STRIH</name>
<dbReference type="RefSeq" id="WP_128510330.1">
    <property type="nucleotide sequence ID" value="NZ_QUAC01000234.1"/>
</dbReference>
<evidence type="ECO:0000313" key="2">
    <source>
        <dbReference type="EMBL" id="REK86896.1"/>
    </source>
</evidence>
<gene>
    <name evidence="2" type="ORF">DY245_30065</name>
</gene>
<dbReference type="AlphaFoldDB" id="A0A371PWN7"/>
<sequence length="162" mass="17709">MTTDRYLAAIDLLRLREFPAERGRSAMVESGPGFHIAGLRVSQEFWDADLAEVAEAEEEFDAELTALVQALSLRWGEPGILDLAWHLERMARGIPVRPPLDTLCGYVPRMHGWRVAGRWVGVGVGQGDRELPFQLLVAVGEGDVADPPRGGPPSEESPGRLG</sequence>
<keyword evidence="3" id="KW-1185">Reference proteome</keyword>
<feature type="region of interest" description="Disordered" evidence="1">
    <location>
        <begin position="142"/>
        <end position="162"/>
    </location>
</feature>
<feature type="compositionally biased region" description="Low complexity" evidence="1">
    <location>
        <begin position="152"/>
        <end position="162"/>
    </location>
</feature>
<dbReference type="EMBL" id="QUAC01000234">
    <property type="protein sequence ID" value="REK86896.1"/>
    <property type="molecule type" value="Genomic_DNA"/>
</dbReference>
<organism evidence="2 3">
    <name type="scientific">Streptomyces inhibens</name>
    <dbReference type="NCBI Taxonomy" id="2293571"/>
    <lineage>
        <taxon>Bacteria</taxon>
        <taxon>Bacillati</taxon>
        <taxon>Actinomycetota</taxon>
        <taxon>Actinomycetes</taxon>
        <taxon>Kitasatosporales</taxon>
        <taxon>Streptomycetaceae</taxon>
        <taxon>Streptomyces</taxon>
    </lineage>
</organism>
<accession>A0A371PWN7</accession>
<proteinExistence type="predicted"/>
<evidence type="ECO:0000313" key="3">
    <source>
        <dbReference type="Proteomes" id="UP000262477"/>
    </source>
</evidence>
<comment type="caution">
    <text evidence="2">The sequence shown here is derived from an EMBL/GenBank/DDBJ whole genome shotgun (WGS) entry which is preliminary data.</text>
</comment>
<dbReference type="Proteomes" id="UP000262477">
    <property type="component" value="Unassembled WGS sequence"/>
</dbReference>
<protein>
    <submittedName>
        <fullName evidence="2">Uncharacterized protein</fullName>
    </submittedName>
</protein>
<dbReference type="OrthoDB" id="3478947at2"/>
<reference evidence="2 3" key="1">
    <citation type="submission" date="2018-08" db="EMBL/GenBank/DDBJ databases">
        <title>Streptomyces NEAU-D10 sp. nov., a novel Actinomycete isolated from soil.</title>
        <authorList>
            <person name="Jin L."/>
        </authorList>
    </citation>
    <scope>NUCLEOTIDE SEQUENCE [LARGE SCALE GENOMIC DNA]</scope>
    <source>
        <strain evidence="2 3">NEAU-D10</strain>
    </source>
</reference>